<comment type="caution">
    <text evidence="2">The sequence shown here is derived from an EMBL/GenBank/DDBJ whole genome shotgun (WGS) entry which is preliminary data.</text>
</comment>
<evidence type="ECO:0000256" key="1">
    <source>
        <dbReference type="SAM" id="MobiDB-lite"/>
    </source>
</evidence>
<reference evidence="2" key="2">
    <citation type="submission" date="2020-09" db="EMBL/GenBank/DDBJ databases">
        <authorList>
            <person name="Sun Q."/>
            <person name="Ohkuma M."/>
        </authorList>
    </citation>
    <scope>NUCLEOTIDE SEQUENCE</scope>
    <source>
        <strain evidence="2">JCM 13064</strain>
    </source>
</reference>
<evidence type="ECO:0000313" key="3">
    <source>
        <dbReference type="Proteomes" id="UP000645217"/>
    </source>
</evidence>
<proteinExistence type="predicted"/>
<gene>
    <name evidence="2" type="ORF">GCM10007964_42170</name>
</gene>
<dbReference type="Proteomes" id="UP000645217">
    <property type="component" value="Unassembled WGS sequence"/>
</dbReference>
<keyword evidence="3" id="KW-1185">Reference proteome</keyword>
<feature type="region of interest" description="Disordered" evidence="1">
    <location>
        <begin position="1"/>
        <end position="56"/>
    </location>
</feature>
<accession>A0A917R8J8</accession>
<dbReference type="AlphaFoldDB" id="A0A917R8J8"/>
<protein>
    <submittedName>
        <fullName evidence="2">Uncharacterized protein</fullName>
    </submittedName>
</protein>
<name>A0A917R8J8_9ACTN</name>
<evidence type="ECO:0000313" key="2">
    <source>
        <dbReference type="EMBL" id="GGK95370.1"/>
    </source>
</evidence>
<dbReference type="EMBL" id="BMNT01000023">
    <property type="protein sequence ID" value="GGK95370.1"/>
    <property type="molecule type" value="Genomic_DNA"/>
</dbReference>
<organism evidence="2 3">
    <name type="scientific">Sphaerisporangium melleum</name>
    <dbReference type="NCBI Taxonomy" id="321316"/>
    <lineage>
        <taxon>Bacteria</taxon>
        <taxon>Bacillati</taxon>
        <taxon>Actinomycetota</taxon>
        <taxon>Actinomycetes</taxon>
        <taxon>Streptosporangiales</taxon>
        <taxon>Streptosporangiaceae</taxon>
        <taxon>Sphaerisporangium</taxon>
    </lineage>
</organism>
<reference evidence="2" key="1">
    <citation type="journal article" date="2014" name="Int. J. Syst. Evol. Microbiol.">
        <title>Complete genome sequence of Corynebacterium casei LMG S-19264T (=DSM 44701T), isolated from a smear-ripened cheese.</title>
        <authorList>
            <consortium name="US DOE Joint Genome Institute (JGI-PGF)"/>
            <person name="Walter F."/>
            <person name="Albersmeier A."/>
            <person name="Kalinowski J."/>
            <person name="Ruckert C."/>
        </authorList>
    </citation>
    <scope>NUCLEOTIDE SEQUENCE</scope>
    <source>
        <strain evidence="2">JCM 13064</strain>
    </source>
</reference>
<sequence length="77" mass="8083">MGTANGSGERVADRTRGPLLGHRGSATAREEPARVLSPPDAAPPARTGMRGSRRRGVTEYGWRLANDGVRLGRTASG</sequence>